<dbReference type="SUPFAM" id="SSF48230">
    <property type="entry name" value="Chondroitin AC/alginate lyase"/>
    <property type="match status" value="1"/>
</dbReference>
<dbReference type="PROSITE" id="PS51318">
    <property type="entry name" value="TAT"/>
    <property type="match status" value="1"/>
</dbReference>
<feature type="domain" description="Polysaccharide lyase family 8 C-terminal" evidence="8">
    <location>
        <begin position="876"/>
        <end position="939"/>
    </location>
</feature>
<dbReference type="PANTHER" id="PTHR38481">
    <property type="entry name" value="HYALURONATE LYASE"/>
    <property type="match status" value="1"/>
</dbReference>
<evidence type="ECO:0000313" key="11">
    <source>
        <dbReference type="Proteomes" id="UP000475214"/>
    </source>
</evidence>
<name>A0A6L9SCB8_9ACTN</name>
<dbReference type="NCBIfam" id="NF033679">
    <property type="entry name" value="DNRLRE_dom"/>
    <property type="match status" value="1"/>
</dbReference>
<proteinExistence type="inferred from homology"/>
<dbReference type="InterPro" id="IPR008929">
    <property type="entry name" value="Chondroitin_lyas"/>
</dbReference>
<feature type="domain" description="Polysaccharide lyase family 8 central" evidence="7">
    <location>
        <begin position="747"/>
        <end position="858"/>
    </location>
</feature>
<dbReference type="InterPro" id="IPR012970">
    <property type="entry name" value="Lyase_8_alpha_N"/>
</dbReference>
<keyword evidence="2" id="KW-0732">Signal</keyword>
<dbReference type="RefSeq" id="WP_163740617.1">
    <property type="nucleotide sequence ID" value="NZ_JAAGOA010000013.1"/>
</dbReference>
<keyword evidence="6" id="KW-1133">Transmembrane helix</keyword>
<feature type="active site" evidence="4">
    <location>
        <position position="289"/>
    </location>
</feature>
<dbReference type="GO" id="GO:0030246">
    <property type="term" value="F:carbohydrate binding"/>
    <property type="evidence" value="ECO:0007669"/>
    <property type="project" value="InterPro"/>
</dbReference>
<dbReference type="InterPro" id="IPR011013">
    <property type="entry name" value="Gal_mutarotase_sf_dom"/>
</dbReference>
<evidence type="ECO:0000256" key="5">
    <source>
        <dbReference type="SAM" id="MobiDB-lite"/>
    </source>
</evidence>
<evidence type="ECO:0000256" key="4">
    <source>
        <dbReference type="PIRSR" id="PIRSR638970-1"/>
    </source>
</evidence>
<feature type="domain" description="Polysaccharide lyase family 8 central" evidence="7">
    <location>
        <begin position="432"/>
        <end position="595"/>
    </location>
</feature>
<dbReference type="GO" id="GO:0016837">
    <property type="term" value="F:carbon-oxygen lyase activity, acting on polysaccharides"/>
    <property type="evidence" value="ECO:0007669"/>
    <property type="project" value="UniProtKB-ARBA"/>
</dbReference>
<feature type="active site" evidence="4">
    <location>
        <position position="298"/>
    </location>
</feature>
<reference evidence="10 11" key="1">
    <citation type="submission" date="2020-02" db="EMBL/GenBank/DDBJ databases">
        <authorList>
            <person name="Li X.-J."/>
            <person name="Han X.-M."/>
        </authorList>
    </citation>
    <scope>NUCLEOTIDE SEQUENCE [LARGE SCALE GENOMIC DNA]</scope>
    <source>
        <strain evidence="10 11">CCTCC AB 2017055</strain>
    </source>
</reference>
<organism evidence="10 11">
    <name type="scientific">Phytoactinopolyspora halotolerans</name>
    <dbReference type="NCBI Taxonomy" id="1981512"/>
    <lineage>
        <taxon>Bacteria</taxon>
        <taxon>Bacillati</taxon>
        <taxon>Actinomycetota</taxon>
        <taxon>Actinomycetes</taxon>
        <taxon>Jiangellales</taxon>
        <taxon>Jiangellaceae</taxon>
        <taxon>Phytoactinopolyspora</taxon>
    </lineage>
</organism>
<keyword evidence="3 10" id="KW-0456">Lyase</keyword>
<dbReference type="Pfam" id="PF08124">
    <property type="entry name" value="Lyase_8_N"/>
    <property type="match status" value="1"/>
</dbReference>
<keyword evidence="6" id="KW-0812">Transmembrane</keyword>
<dbReference type="CDD" id="cd01083">
    <property type="entry name" value="GAG_Lyase"/>
    <property type="match status" value="1"/>
</dbReference>
<evidence type="ECO:0000256" key="1">
    <source>
        <dbReference type="ARBA" id="ARBA00006699"/>
    </source>
</evidence>
<dbReference type="GO" id="GO:0005576">
    <property type="term" value="C:extracellular region"/>
    <property type="evidence" value="ECO:0007669"/>
    <property type="project" value="UniProtKB-SubCell"/>
</dbReference>
<dbReference type="InterPro" id="IPR014718">
    <property type="entry name" value="GH-type_carb-bd"/>
</dbReference>
<dbReference type="InterPro" id="IPR006311">
    <property type="entry name" value="TAT_signal"/>
</dbReference>
<feature type="transmembrane region" description="Helical" evidence="6">
    <location>
        <begin position="29"/>
        <end position="47"/>
    </location>
</feature>
<evidence type="ECO:0000259" key="9">
    <source>
        <dbReference type="Pfam" id="PF08124"/>
    </source>
</evidence>
<dbReference type="Gene3D" id="1.50.10.100">
    <property type="entry name" value="Chondroitin AC/alginate lyase"/>
    <property type="match status" value="1"/>
</dbReference>
<evidence type="ECO:0000256" key="2">
    <source>
        <dbReference type="ARBA" id="ARBA00022729"/>
    </source>
</evidence>
<dbReference type="InterPro" id="IPR003159">
    <property type="entry name" value="Lyase_8_central_dom"/>
</dbReference>
<feature type="domain" description="Polysaccharide lyase 8 N-terminal alpha-helical" evidence="9">
    <location>
        <begin position="68"/>
        <end position="391"/>
    </location>
</feature>
<feature type="compositionally biased region" description="Basic residues" evidence="5">
    <location>
        <begin position="1"/>
        <end position="12"/>
    </location>
</feature>
<dbReference type="PANTHER" id="PTHR38481:SF1">
    <property type="entry name" value="HYALURONATE LYASE"/>
    <property type="match status" value="1"/>
</dbReference>
<feature type="region of interest" description="Disordered" evidence="5">
    <location>
        <begin position="1"/>
        <end position="20"/>
    </location>
</feature>
<keyword evidence="6" id="KW-0472">Membrane</keyword>
<evidence type="ECO:0000256" key="3">
    <source>
        <dbReference type="ARBA" id="ARBA00023239"/>
    </source>
</evidence>
<dbReference type="SUPFAM" id="SSF49863">
    <property type="entry name" value="Hyaluronate lyase-like, C-terminal domain"/>
    <property type="match status" value="1"/>
</dbReference>
<dbReference type="Gene3D" id="2.60.220.10">
    <property type="entry name" value="Polysaccharide lyase family 8-like, C-terminal"/>
    <property type="match status" value="1"/>
</dbReference>
<keyword evidence="11" id="KW-1185">Reference proteome</keyword>
<evidence type="ECO:0000313" key="10">
    <source>
        <dbReference type="EMBL" id="NEE02242.1"/>
    </source>
</evidence>
<dbReference type="SUPFAM" id="SSF74650">
    <property type="entry name" value="Galactose mutarotase-like"/>
    <property type="match status" value="2"/>
</dbReference>
<evidence type="ECO:0000256" key="6">
    <source>
        <dbReference type="SAM" id="Phobius"/>
    </source>
</evidence>
<dbReference type="Pfam" id="PF02884">
    <property type="entry name" value="Lyase_8_C"/>
    <property type="match status" value="1"/>
</dbReference>
<dbReference type="EMBL" id="JAAGOA010000013">
    <property type="protein sequence ID" value="NEE02242.1"/>
    <property type="molecule type" value="Genomic_DNA"/>
</dbReference>
<dbReference type="InterPro" id="IPR004103">
    <property type="entry name" value="Lyase_8_C"/>
</dbReference>
<dbReference type="GO" id="GO:0005975">
    <property type="term" value="P:carbohydrate metabolic process"/>
    <property type="evidence" value="ECO:0007669"/>
    <property type="project" value="InterPro"/>
</dbReference>
<sequence length="987" mass="108144">MTAHRRRTHAYRRTTNAGDGRNRLSRRHLILGAGAVTAGSVLAPYGLPGTPHARAATGDQYDAMRSTWVDLLIGGDVDASDPAFRSVIDRIDDEVASTIELIDRSADRPGVFVDMPFIEDGAYEGSSRIPLTLSRLQRMATAMRTPGSRFEDDADVLADVLAGMDTTNRLIFHAGRDEFGNWYHWEISGPNALMNTCALVYEHVPAEALQRYIDTVDHFIPDPHYQYIDERRKLSTGSNRMWLCEAVAIRGVVGRDEERITRARDGLTDVFVYVDGGDGLYRDGSYLFHAGIPYTGSYGVSFVDRFANQLVLYAGSPWDIGSAEREFAFNTVDLMLAPVVYDNVLMDSIRGRSISRSAGDHGGGHHVSEIVLRLAQAADDETAARWRAMVKGWIERDTYDDPLADASIQRLALFTELLADEAVQAAPEPVNHTLFAQMARAVHRREGWAYAIAMCSARVGRYEVSNGENLKGWHTGEGMTYLYNADNGQFMDGFWPTVDPNRLPGITVDTRPLAENVGVRTRPDSRWVGGSVLGDEFAAVGMELNAMESSLRAKKSWFCLDDRVVALGADITGGGGHIAEAVADAHVNGGSKADDNFGSDNRLLVKKGSPNVTREAYFAFDLSAVPSEVVKATLHVYAQVQDSGGSDVDIDAHGVLDEWDESTLSWNTKPATGPRLDSAHVDEPRRWRVMDVTSHVLERLAAGDEQVSLALKQDPPDGAGLSVWIASREYSTYGYDPYLYLTLAEPTETVETVVENRNLHADGENALTVNGERQPTTLGWSATFEGAHWAHLEGVGGYLFPGGARLHALREERTGSWRDVSEVGSPDPITRRYLTMWVDHGADPDAASYAYVLLPGASAARTAELAAELAAEEGLEIVANTPDLQVVRVPRLGVTAANFWRAGTARKITVDQPCSIMISERGDTLSVAVSDPTQLQDSLSIELRHAGYRRWTGDDTITVDTTHPSIKLRVDTSGADGRTHDVTLHRT</sequence>
<dbReference type="InterPro" id="IPR011071">
    <property type="entry name" value="Lyase_8-like_C"/>
</dbReference>
<comment type="similarity">
    <text evidence="1">Belongs to the polysaccharide lyase 8 family.</text>
</comment>
<accession>A0A6L9SCB8</accession>
<protein>
    <submittedName>
        <fullName evidence="10">Polysaccharide lyase 8 family protein</fullName>
    </submittedName>
</protein>
<dbReference type="Proteomes" id="UP000475214">
    <property type="component" value="Unassembled WGS sequence"/>
</dbReference>
<dbReference type="Gene3D" id="2.70.98.10">
    <property type="match status" value="2"/>
</dbReference>
<evidence type="ECO:0000259" key="7">
    <source>
        <dbReference type="Pfam" id="PF02278"/>
    </source>
</evidence>
<feature type="active site" evidence="4">
    <location>
        <position position="352"/>
    </location>
</feature>
<dbReference type="AlphaFoldDB" id="A0A6L9SCB8"/>
<gene>
    <name evidence="10" type="ORF">G1H10_18880</name>
</gene>
<evidence type="ECO:0000259" key="8">
    <source>
        <dbReference type="Pfam" id="PF02884"/>
    </source>
</evidence>
<dbReference type="Pfam" id="PF02278">
    <property type="entry name" value="Lyase_8"/>
    <property type="match status" value="2"/>
</dbReference>
<dbReference type="InterPro" id="IPR038970">
    <property type="entry name" value="Lyase_8"/>
</dbReference>
<comment type="caution">
    <text evidence="10">The sequence shown here is derived from an EMBL/GenBank/DDBJ whole genome shotgun (WGS) entry which is preliminary data.</text>
</comment>